<dbReference type="AlphaFoldDB" id="A0A495VYN2"/>
<comment type="caution">
    <text evidence="1">The sequence shown here is derived from an EMBL/GenBank/DDBJ whole genome shotgun (WGS) entry which is preliminary data.</text>
</comment>
<proteinExistence type="predicted"/>
<keyword evidence="2" id="KW-1185">Reference proteome</keyword>
<organism evidence="1 2">
    <name type="scientific">Saccharothrix australiensis</name>
    <dbReference type="NCBI Taxonomy" id="2072"/>
    <lineage>
        <taxon>Bacteria</taxon>
        <taxon>Bacillati</taxon>
        <taxon>Actinomycetota</taxon>
        <taxon>Actinomycetes</taxon>
        <taxon>Pseudonocardiales</taxon>
        <taxon>Pseudonocardiaceae</taxon>
        <taxon>Saccharothrix</taxon>
    </lineage>
</organism>
<sequence length="47" mass="5399">MTARHGLLRVRAAESPFPSHDDERYRDGWVHTRVRADVDGGVVRTRP</sequence>
<evidence type="ECO:0000313" key="1">
    <source>
        <dbReference type="EMBL" id="RKT54436.1"/>
    </source>
</evidence>
<dbReference type="Proteomes" id="UP000282084">
    <property type="component" value="Unassembled WGS sequence"/>
</dbReference>
<gene>
    <name evidence="1" type="ORF">C8E97_3058</name>
</gene>
<name>A0A495VYN2_9PSEU</name>
<evidence type="ECO:0000313" key="2">
    <source>
        <dbReference type="Proteomes" id="UP000282084"/>
    </source>
</evidence>
<reference evidence="1 2" key="1">
    <citation type="submission" date="2018-10" db="EMBL/GenBank/DDBJ databases">
        <title>Sequencing the genomes of 1000 actinobacteria strains.</title>
        <authorList>
            <person name="Klenk H.-P."/>
        </authorList>
    </citation>
    <scope>NUCLEOTIDE SEQUENCE [LARGE SCALE GENOMIC DNA]</scope>
    <source>
        <strain evidence="1 2">DSM 43800</strain>
    </source>
</reference>
<dbReference type="EMBL" id="RBXO01000001">
    <property type="protein sequence ID" value="RKT54436.1"/>
    <property type="molecule type" value="Genomic_DNA"/>
</dbReference>
<dbReference type="RefSeq" id="WP_170211864.1">
    <property type="nucleotide sequence ID" value="NZ_RBXO01000001.1"/>
</dbReference>
<accession>A0A495VYN2</accession>
<protein>
    <submittedName>
        <fullName evidence="1">Uncharacterized protein</fullName>
    </submittedName>
</protein>